<reference evidence="2 3" key="1">
    <citation type="submission" date="2024-01" db="EMBL/GenBank/DDBJ databases">
        <title>A draft genome for a cacao thread blight-causing isolate of Paramarasmius palmivorus.</title>
        <authorList>
            <person name="Baruah I.K."/>
            <person name="Bukari Y."/>
            <person name="Amoako-Attah I."/>
            <person name="Meinhardt L.W."/>
            <person name="Bailey B.A."/>
            <person name="Cohen S.P."/>
        </authorList>
    </citation>
    <scope>NUCLEOTIDE SEQUENCE [LARGE SCALE GENOMIC DNA]</scope>
    <source>
        <strain evidence="2 3">GH-12</strain>
    </source>
</reference>
<feature type="domain" description="DUF6570" evidence="1">
    <location>
        <begin position="2"/>
        <end position="127"/>
    </location>
</feature>
<protein>
    <recommendedName>
        <fullName evidence="1">DUF6570 domain-containing protein</fullName>
    </recommendedName>
</protein>
<dbReference type="Pfam" id="PF20209">
    <property type="entry name" value="DUF6570"/>
    <property type="match status" value="1"/>
</dbReference>
<sequence length="286" mass="32096">MALANGFWLGEVPLELSTLGYVEKLLVARVRHTAVFVRVATGGRKMKANAMAFEAPIPKVYDMLPPPKSDIEEILAILFTGPAQPTEDDFRRTPFLVRRNVVKRALQWLILNHADYGDIKLSESNLDEYRETQPPCSVIWREGDSNKQLEAEALNDMEDEDGTDEGQCSFSVHGLTAENLSRKTLSQIIGLAAQYFSNGGKALAIGHSNMAESIWKNTSLYPRMFPWLFPYGVGGIGLTKADESMHKKHLLLYYDKRFQVDANFPIVAFSHEQVKAATQAAWIKTF</sequence>
<dbReference type="Proteomes" id="UP001383192">
    <property type="component" value="Unassembled WGS sequence"/>
</dbReference>
<dbReference type="AlphaFoldDB" id="A0AAW0CIE7"/>
<organism evidence="2 3">
    <name type="scientific">Paramarasmius palmivorus</name>
    <dbReference type="NCBI Taxonomy" id="297713"/>
    <lineage>
        <taxon>Eukaryota</taxon>
        <taxon>Fungi</taxon>
        <taxon>Dikarya</taxon>
        <taxon>Basidiomycota</taxon>
        <taxon>Agaricomycotina</taxon>
        <taxon>Agaricomycetes</taxon>
        <taxon>Agaricomycetidae</taxon>
        <taxon>Agaricales</taxon>
        <taxon>Marasmiineae</taxon>
        <taxon>Marasmiaceae</taxon>
        <taxon>Paramarasmius</taxon>
    </lineage>
</organism>
<evidence type="ECO:0000313" key="3">
    <source>
        <dbReference type="Proteomes" id="UP001383192"/>
    </source>
</evidence>
<gene>
    <name evidence="2" type="ORF">VNI00_010558</name>
</gene>
<accession>A0AAW0CIE7</accession>
<name>A0AAW0CIE7_9AGAR</name>
<dbReference type="EMBL" id="JAYKXP010000043">
    <property type="protein sequence ID" value="KAK7038674.1"/>
    <property type="molecule type" value="Genomic_DNA"/>
</dbReference>
<proteinExistence type="predicted"/>
<comment type="caution">
    <text evidence="2">The sequence shown here is derived from an EMBL/GenBank/DDBJ whole genome shotgun (WGS) entry which is preliminary data.</text>
</comment>
<dbReference type="InterPro" id="IPR046700">
    <property type="entry name" value="DUF6570"/>
</dbReference>
<keyword evidence="3" id="KW-1185">Reference proteome</keyword>
<evidence type="ECO:0000259" key="1">
    <source>
        <dbReference type="Pfam" id="PF20209"/>
    </source>
</evidence>
<evidence type="ECO:0000313" key="2">
    <source>
        <dbReference type="EMBL" id="KAK7038674.1"/>
    </source>
</evidence>